<keyword evidence="3" id="KW-0813">Transport</keyword>
<evidence type="ECO:0000256" key="4">
    <source>
        <dbReference type="ARBA" id="ARBA00022475"/>
    </source>
</evidence>
<dbReference type="PROSITE" id="PS50850">
    <property type="entry name" value="MFS"/>
    <property type="match status" value="1"/>
</dbReference>
<keyword evidence="7 10" id="KW-1133">Transmembrane helix</keyword>
<feature type="transmembrane region" description="Helical" evidence="10">
    <location>
        <begin position="260"/>
        <end position="282"/>
    </location>
</feature>
<keyword evidence="4" id="KW-1003">Cell membrane</keyword>
<feature type="region of interest" description="Disordered" evidence="9">
    <location>
        <begin position="1"/>
        <end position="20"/>
    </location>
</feature>
<evidence type="ECO:0000256" key="3">
    <source>
        <dbReference type="ARBA" id="ARBA00022448"/>
    </source>
</evidence>
<dbReference type="InterPro" id="IPR036259">
    <property type="entry name" value="MFS_trans_sf"/>
</dbReference>
<dbReference type="InterPro" id="IPR011701">
    <property type="entry name" value="MFS"/>
</dbReference>
<dbReference type="GO" id="GO:0005886">
    <property type="term" value="C:plasma membrane"/>
    <property type="evidence" value="ECO:0007669"/>
    <property type="project" value="UniProtKB-SubCell"/>
</dbReference>
<evidence type="ECO:0000259" key="11">
    <source>
        <dbReference type="PROSITE" id="PS50850"/>
    </source>
</evidence>
<keyword evidence="5" id="KW-0762">Sugar transport</keyword>
<dbReference type="PANTHER" id="PTHR23535:SF2">
    <property type="entry name" value="SUGAR EFFLUX TRANSPORTER A-RELATED"/>
    <property type="match status" value="1"/>
</dbReference>
<keyword evidence="13" id="KW-1185">Reference proteome</keyword>
<evidence type="ECO:0000256" key="1">
    <source>
        <dbReference type="ARBA" id="ARBA00004651"/>
    </source>
</evidence>
<protein>
    <submittedName>
        <fullName evidence="12">MFS transporter</fullName>
    </submittedName>
</protein>
<dbReference type="InterPro" id="IPR020846">
    <property type="entry name" value="MFS_dom"/>
</dbReference>
<comment type="similarity">
    <text evidence="2">Belongs to the major facilitator superfamily. Set transporter family.</text>
</comment>
<reference evidence="12 13" key="1">
    <citation type="submission" date="2019-04" db="EMBL/GenBank/DDBJ databases">
        <title>Natronospirillum operosus gen. nov., sp. nov., a haloalkaliphilic satellite isolated from decaying biomass of laboratory culture of cyanobacterium Geitlerinema sp. and proposal of Natronospirillaceae fam. nov. and Saccharospirillaceae fam. nov.</title>
        <authorList>
            <person name="Kevbrin V."/>
            <person name="Boltyanskaya Y."/>
            <person name="Koziaeva V."/>
            <person name="Grouzdev D.S."/>
            <person name="Park M."/>
            <person name="Cho J."/>
        </authorList>
    </citation>
    <scope>NUCLEOTIDE SEQUENCE [LARGE SCALE GENOMIC DNA]</scope>
    <source>
        <strain evidence="12 13">G-116</strain>
    </source>
</reference>
<feature type="transmembrane region" description="Helical" evidence="10">
    <location>
        <begin position="294"/>
        <end position="315"/>
    </location>
</feature>
<feature type="compositionally biased region" description="Polar residues" evidence="9">
    <location>
        <begin position="1"/>
        <end position="15"/>
    </location>
</feature>
<accession>A0A4Z0WH50</accession>
<evidence type="ECO:0000256" key="8">
    <source>
        <dbReference type="ARBA" id="ARBA00023136"/>
    </source>
</evidence>
<name>A0A4Z0WH50_9GAMM</name>
<dbReference type="Proteomes" id="UP000297475">
    <property type="component" value="Unassembled WGS sequence"/>
</dbReference>
<feature type="transmembrane region" description="Helical" evidence="10">
    <location>
        <begin position="321"/>
        <end position="343"/>
    </location>
</feature>
<evidence type="ECO:0000256" key="10">
    <source>
        <dbReference type="SAM" id="Phobius"/>
    </source>
</evidence>
<dbReference type="PANTHER" id="PTHR23535">
    <property type="entry name" value="SUGAR EFFLUX TRANSPORTER A-RELATED"/>
    <property type="match status" value="1"/>
</dbReference>
<evidence type="ECO:0000256" key="2">
    <source>
        <dbReference type="ARBA" id="ARBA00006523"/>
    </source>
</evidence>
<dbReference type="EMBL" id="SRMF01000001">
    <property type="protein sequence ID" value="TGG95277.1"/>
    <property type="molecule type" value="Genomic_DNA"/>
</dbReference>
<feature type="transmembrane region" description="Helical" evidence="10">
    <location>
        <begin position="104"/>
        <end position="121"/>
    </location>
</feature>
<feature type="transmembrane region" description="Helical" evidence="10">
    <location>
        <begin position="193"/>
        <end position="212"/>
    </location>
</feature>
<organism evidence="12 13">
    <name type="scientific">Natronospirillum operosum</name>
    <dbReference type="NCBI Taxonomy" id="2759953"/>
    <lineage>
        <taxon>Bacteria</taxon>
        <taxon>Pseudomonadati</taxon>
        <taxon>Pseudomonadota</taxon>
        <taxon>Gammaproteobacteria</taxon>
        <taxon>Oceanospirillales</taxon>
        <taxon>Natronospirillaceae</taxon>
        <taxon>Natronospirillum</taxon>
    </lineage>
</organism>
<keyword evidence="8 10" id="KW-0472">Membrane</keyword>
<feature type="transmembrane region" description="Helical" evidence="10">
    <location>
        <begin position="233"/>
        <end position="254"/>
    </location>
</feature>
<proteinExistence type="inferred from homology"/>
<gene>
    <name evidence="12" type="ORF">E4656_02325</name>
</gene>
<sequence length="407" mass="43628">MTTSTPHSQTSSETAYGNPDQPDAAPHWTALWFEPQRLRLLILALLLGLAGAGVFPVLSTHLAIGLGISPLWIGVFFALNTLSGVLISQSLAKASDQGLRRVRILWVSVTVSLFGSLGLAYITQYGWLLLCGMIWFGLSSTAQPQLFAMAREAVQEKDAALFQSVLRACFSASWIIGPPLAYLMFEWVGFTRLMWIVAAMFALCLPLLPGLPDGRAILGSSPAEAPTSRRIKWLALMMMAVFAANTMYIVYMPLYVRETLGIGGIVPGLLMGLAAGLEIPIMIGGGAMAHRWPLLRPLWIAVAGGAVFYTGIFLFESVTMLALLQIFNGVLIGLAAGVGISVFQRLMPRRLGMASTLYVNAIKVGSLVGAGLGGVVAQFAGYSMVFLANVVLMGIAALALWQCTRTE</sequence>
<dbReference type="OrthoDB" id="7337792at2"/>
<dbReference type="RefSeq" id="WP_135480815.1">
    <property type="nucleotide sequence ID" value="NZ_SRMF01000001.1"/>
</dbReference>
<comment type="subcellular location">
    <subcellularLocation>
        <location evidence="1">Cell membrane</location>
        <topology evidence="1">Multi-pass membrane protein</topology>
    </subcellularLocation>
</comment>
<dbReference type="CDD" id="cd17471">
    <property type="entry name" value="MFS_Set"/>
    <property type="match status" value="1"/>
</dbReference>
<dbReference type="SUPFAM" id="SSF103473">
    <property type="entry name" value="MFS general substrate transporter"/>
    <property type="match status" value="1"/>
</dbReference>
<evidence type="ECO:0000313" key="13">
    <source>
        <dbReference type="Proteomes" id="UP000297475"/>
    </source>
</evidence>
<feature type="transmembrane region" description="Helical" evidence="10">
    <location>
        <begin position="40"/>
        <end position="59"/>
    </location>
</feature>
<feature type="transmembrane region" description="Helical" evidence="10">
    <location>
        <begin position="355"/>
        <end position="376"/>
    </location>
</feature>
<dbReference type="AlphaFoldDB" id="A0A4Z0WH50"/>
<evidence type="ECO:0000313" key="12">
    <source>
        <dbReference type="EMBL" id="TGG95277.1"/>
    </source>
</evidence>
<dbReference type="Gene3D" id="1.20.1250.20">
    <property type="entry name" value="MFS general substrate transporter like domains"/>
    <property type="match status" value="2"/>
</dbReference>
<dbReference type="Pfam" id="PF07690">
    <property type="entry name" value="MFS_1"/>
    <property type="match status" value="1"/>
</dbReference>
<dbReference type="GO" id="GO:0022857">
    <property type="term" value="F:transmembrane transporter activity"/>
    <property type="evidence" value="ECO:0007669"/>
    <property type="project" value="InterPro"/>
</dbReference>
<feature type="transmembrane region" description="Helical" evidence="10">
    <location>
        <begin position="382"/>
        <end position="401"/>
    </location>
</feature>
<evidence type="ECO:0000256" key="9">
    <source>
        <dbReference type="SAM" id="MobiDB-lite"/>
    </source>
</evidence>
<feature type="transmembrane region" description="Helical" evidence="10">
    <location>
        <begin position="71"/>
        <end position="92"/>
    </location>
</feature>
<evidence type="ECO:0000256" key="7">
    <source>
        <dbReference type="ARBA" id="ARBA00022989"/>
    </source>
</evidence>
<keyword evidence="6 10" id="KW-0812">Transmembrane</keyword>
<comment type="caution">
    <text evidence="12">The sequence shown here is derived from an EMBL/GenBank/DDBJ whole genome shotgun (WGS) entry which is preliminary data.</text>
</comment>
<evidence type="ECO:0000256" key="6">
    <source>
        <dbReference type="ARBA" id="ARBA00022692"/>
    </source>
</evidence>
<feature type="domain" description="Major facilitator superfamily (MFS) profile" evidence="11">
    <location>
        <begin position="231"/>
        <end position="407"/>
    </location>
</feature>
<evidence type="ECO:0000256" key="5">
    <source>
        <dbReference type="ARBA" id="ARBA00022597"/>
    </source>
</evidence>